<evidence type="ECO:0000313" key="3">
    <source>
        <dbReference type="Proteomes" id="UP000281406"/>
    </source>
</evidence>
<reference evidence="2 3" key="1">
    <citation type="submission" date="2018-10" db="EMBL/GenBank/DDBJ databases">
        <title>Genome assembly for a Yunnan-Guizhou Plateau 3E fish, Anabarilius grahami (Regan), and its evolutionary and genetic applications.</title>
        <authorList>
            <person name="Jiang W."/>
        </authorList>
    </citation>
    <scope>NUCLEOTIDE SEQUENCE [LARGE SCALE GENOMIC DNA]</scope>
    <source>
        <strain evidence="2">AG-KIZ</strain>
        <tissue evidence="2">Muscle</tissue>
    </source>
</reference>
<evidence type="ECO:0000313" key="2">
    <source>
        <dbReference type="EMBL" id="ROI98714.1"/>
    </source>
</evidence>
<feature type="compositionally biased region" description="Low complexity" evidence="1">
    <location>
        <begin position="294"/>
        <end position="308"/>
    </location>
</feature>
<organism evidence="2 3">
    <name type="scientific">Anabarilius grahami</name>
    <name type="common">Kanglang fish</name>
    <name type="synonym">Barilius grahami</name>
    <dbReference type="NCBI Taxonomy" id="495550"/>
    <lineage>
        <taxon>Eukaryota</taxon>
        <taxon>Metazoa</taxon>
        <taxon>Chordata</taxon>
        <taxon>Craniata</taxon>
        <taxon>Vertebrata</taxon>
        <taxon>Euteleostomi</taxon>
        <taxon>Actinopterygii</taxon>
        <taxon>Neopterygii</taxon>
        <taxon>Teleostei</taxon>
        <taxon>Ostariophysi</taxon>
        <taxon>Cypriniformes</taxon>
        <taxon>Xenocyprididae</taxon>
        <taxon>Xenocypridinae</taxon>
        <taxon>Xenocypridinae incertae sedis</taxon>
        <taxon>Anabarilius</taxon>
    </lineage>
</organism>
<protein>
    <submittedName>
        <fullName evidence="2">Uncharacterized protein</fullName>
    </submittedName>
</protein>
<accession>A0A3N0XRF4</accession>
<feature type="compositionally biased region" description="Pro residues" evidence="1">
    <location>
        <begin position="48"/>
        <end position="60"/>
    </location>
</feature>
<dbReference type="EMBL" id="RJVU01065935">
    <property type="protein sequence ID" value="ROI98714.1"/>
    <property type="molecule type" value="Genomic_DNA"/>
</dbReference>
<name>A0A3N0XRF4_ANAGA</name>
<gene>
    <name evidence="2" type="ORF">DPX16_12756</name>
</gene>
<feature type="non-terminal residue" evidence="2">
    <location>
        <position position="1"/>
    </location>
</feature>
<feature type="compositionally biased region" description="Polar residues" evidence="1">
    <location>
        <begin position="171"/>
        <end position="184"/>
    </location>
</feature>
<dbReference type="AlphaFoldDB" id="A0A3N0XRF4"/>
<sequence length="308" mass="32113">LSPVQLVPSSVPLPPYLQSTCDTPLLLDFCLELQPVSQSPAISAAQSPPSPFSPSVPPPLSSVAPSRACQDPSPPGHEEPEAPPPASDSFELPRSVALTPALLRPSTSEWTIGLSTMQDSLGMSAPPGSDITSRPLRTYGPSVALWSSTPSTMSCSALPQALSPPSIAPTRPQTSGSPPRSQEVVTAAPSWPPGSSPSLHHLSSSAARWAPSLPSLPTVIPMAVLISTLPWLLPPSTPPWGTTLAVAWKNILQLQHKAITWMSPPSAPPWTPGFHLLPVNCSPPEPPPASAHFTITSPTSRTPSGPPL</sequence>
<feature type="region of interest" description="Disordered" evidence="1">
    <location>
        <begin position="41"/>
        <end position="91"/>
    </location>
</feature>
<keyword evidence="3" id="KW-1185">Reference proteome</keyword>
<comment type="caution">
    <text evidence="2">The sequence shown here is derived from an EMBL/GenBank/DDBJ whole genome shotgun (WGS) entry which is preliminary data.</text>
</comment>
<evidence type="ECO:0000256" key="1">
    <source>
        <dbReference type="SAM" id="MobiDB-lite"/>
    </source>
</evidence>
<feature type="region of interest" description="Disordered" evidence="1">
    <location>
        <begin position="287"/>
        <end position="308"/>
    </location>
</feature>
<proteinExistence type="predicted"/>
<feature type="region of interest" description="Disordered" evidence="1">
    <location>
        <begin position="154"/>
        <end position="199"/>
    </location>
</feature>
<dbReference type="Proteomes" id="UP000281406">
    <property type="component" value="Unassembled WGS sequence"/>
</dbReference>